<keyword evidence="6 9" id="KW-0460">Magnesium</keyword>
<feature type="binding site" evidence="9">
    <location>
        <position position="380"/>
    </location>
    <ligand>
        <name>GTP</name>
        <dbReference type="ChEBI" id="CHEBI:37565"/>
    </ligand>
</feature>
<evidence type="ECO:0000256" key="1">
    <source>
        <dbReference type="ARBA" id="ARBA00011738"/>
    </source>
</evidence>
<dbReference type="CDD" id="cd03108">
    <property type="entry name" value="AdSS"/>
    <property type="match status" value="1"/>
</dbReference>
<keyword evidence="13" id="KW-1185">Reference proteome</keyword>
<dbReference type="AlphaFoldDB" id="A0A4S8J399"/>
<feature type="binding site" evidence="9">
    <location>
        <position position="219"/>
    </location>
    <ligand>
        <name>IMP</name>
        <dbReference type="ChEBI" id="CHEBI:58053"/>
        <note>ligand shared between dimeric partners</note>
    </ligand>
</feature>
<evidence type="ECO:0000256" key="4">
    <source>
        <dbReference type="ARBA" id="ARBA00022741"/>
    </source>
</evidence>
<keyword evidence="4 9" id="KW-0547">Nucleotide-binding</keyword>
<dbReference type="NCBIfam" id="TIGR00184">
    <property type="entry name" value="purA"/>
    <property type="match status" value="1"/>
</dbReference>
<dbReference type="PANTHER" id="PTHR11846">
    <property type="entry name" value="ADENYLOSUCCINATE SYNTHETASE"/>
    <property type="match status" value="1"/>
</dbReference>
<dbReference type="InterPro" id="IPR042110">
    <property type="entry name" value="Adenylosuccinate_synth_dom2"/>
</dbReference>
<feature type="binding site" evidence="9">
    <location>
        <begin position="374"/>
        <end position="380"/>
    </location>
    <ligand>
        <name>substrate</name>
    </ligand>
</feature>
<feature type="binding site" evidence="9">
    <location>
        <position position="205"/>
    </location>
    <ligand>
        <name>IMP</name>
        <dbReference type="ChEBI" id="CHEBI:58053"/>
    </ligand>
</feature>
<feature type="binding site" evidence="9">
    <location>
        <begin position="87"/>
        <end position="93"/>
    </location>
    <ligand>
        <name>GTP</name>
        <dbReference type="ChEBI" id="CHEBI:37565"/>
    </ligand>
</feature>
<feature type="binding site" evidence="9">
    <location>
        <position position="88"/>
    </location>
    <ligand>
        <name>Mg(2+)</name>
        <dbReference type="ChEBI" id="CHEBI:18420"/>
    </ligand>
</feature>
<comment type="subcellular location">
    <subcellularLocation>
        <location evidence="9">Plastid</location>
        <location evidence="9">Chloroplast</location>
    </subcellularLocation>
</comment>
<comment type="caution">
    <text evidence="12">The sequence shown here is derived from an EMBL/GenBank/DDBJ whole genome shotgun (WGS) entry which is preliminary data.</text>
</comment>
<dbReference type="EMBL" id="PYDT01000007">
    <property type="protein sequence ID" value="THU55831.1"/>
    <property type="molecule type" value="Genomic_DNA"/>
</dbReference>
<feature type="binding site" evidence="9">
    <location>
        <position position="314"/>
    </location>
    <ligand>
        <name>IMP</name>
        <dbReference type="ChEBI" id="CHEBI:58053"/>
    </ligand>
</feature>
<comment type="function">
    <text evidence="9">Plays an important role in the de novo pathway and in the salvage pathway of purine nucleotide biosynthesis. Catalyzes the first commited step in the biosynthesis of AMP from IMP.</text>
</comment>
<evidence type="ECO:0000256" key="8">
    <source>
        <dbReference type="ARBA" id="ARBA00050432"/>
    </source>
</evidence>
<keyword evidence="9" id="KW-0150">Chloroplast</keyword>
<comment type="similarity">
    <text evidence="9 11">Belongs to the adenylosuccinate synthetase family.</text>
</comment>
<dbReference type="FunFam" id="3.90.170.10:FF:000001">
    <property type="entry name" value="Adenylosuccinate synthetase"/>
    <property type="match status" value="1"/>
</dbReference>
<dbReference type="Gene3D" id="3.40.440.10">
    <property type="entry name" value="Adenylosuccinate Synthetase, subunit A, domain 1"/>
    <property type="match status" value="1"/>
</dbReference>
<evidence type="ECO:0000256" key="3">
    <source>
        <dbReference type="ARBA" id="ARBA00022723"/>
    </source>
</evidence>
<comment type="catalytic activity">
    <reaction evidence="8 9 11">
        <text>IMP + L-aspartate + GTP = N(6)-(1,2-dicarboxyethyl)-AMP + GDP + phosphate + 2 H(+)</text>
        <dbReference type="Rhea" id="RHEA:15753"/>
        <dbReference type="ChEBI" id="CHEBI:15378"/>
        <dbReference type="ChEBI" id="CHEBI:29991"/>
        <dbReference type="ChEBI" id="CHEBI:37565"/>
        <dbReference type="ChEBI" id="CHEBI:43474"/>
        <dbReference type="ChEBI" id="CHEBI:57567"/>
        <dbReference type="ChEBI" id="CHEBI:58053"/>
        <dbReference type="ChEBI" id="CHEBI:58189"/>
        <dbReference type="EC" id="6.3.4.4"/>
    </reaction>
</comment>
<dbReference type="PROSITE" id="PS00513">
    <property type="entry name" value="ADENYLOSUCCIN_SYN_2"/>
    <property type="match status" value="1"/>
</dbReference>
<dbReference type="SUPFAM" id="SSF52540">
    <property type="entry name" value="P-loop containing nucleoside triphosphate hydrolases"/>
    <property type="match status" value="1"/>
</dbReference>
<dbReference type="InterPro" id="IPR033128">
    <property type="entry name" value="Adenylosuccin_syn_Lys_AS"/>
</dbReference>
<dbReference type="InterPro" id="IPR027417">
    <property type="entry name" value="P-loop_NTPase"/>
</dbReference>
<evidence type="ECO:0000313" key="13">
    <source>
        <dbReference type="Proteomes" id="UP000317650"/>
    </source>
</evidence>
<evidence type="ECO:0000256" key="5">
    <source>
        <dbReference type="ARBA" id="ARBA00022755"/>
    </source>
</evidence>
<dbReference type="FunFam" id="1.10.300.10:FF:000002">
    <property type="entry name" value="Adenylosuccinate synthetase, chloroplastic"/>
    <property type="match status" value="1"/>
</dbReference>
<dbReference type="GO" id="GO:0004019">
    <property type="term" value="F:adenylosuccinate synthase activity"/>
    <property type="evidence" value="ECO:0007669"/>
    <property type="project" value="UniProtKB-UniRule"/>
</dbReference>
<proteinExistence type="inferred from homology"/>
<gene>
    <name evidence="9" type="primary">PURA</name>
    <name evidence="12" type="ORF">C4D60_Mb11t10790</name>
</gene>
<dbReference type="Pfam" id="PF00709">
    <property type="entry name" value="Adenylsucc_synt"/>
    <property type="match status" value="1"/>
</dbReference>
<feature type="binding site" evidence="9">
    <location>
        <begin position="113"/>
        <end position="116"/>
    </location>
    <ligand>
        <name>IMP</name>
        <dbReference type="ChEBI" id="CHEBI:58053"/>
    </ligand>
</feature>
<dbReference type="Proteomes" id="UP000317650">
    <property type="component" value="Chromosome 11"/>
</dbReference>
<evidence type="ECO:0000256" key="11">
    <source>
        <dbReference type="RuleBase" id="RU000520"/>
    </source>
</evidence>
<comment type="function">
    <text evidence="11">Plays an important role in the de novo pathway of purine nucleotide biosynthesis.</text>
</comment>
<organism evidence="12 13">
    <name type="scientific">Musa balbisiana</name>
    <name type="common">Banana</name>
    <dbReference type="NCBI Taxonomy" id="52838"/>
    <lineage>
        <taxon>Eukaryota</taxon>
        <taxon>Viridiplantae</taxon>
        <taxon>Streptophyta</taxon>
        <taxon>Embryophyta</taxon>
        <taxon>Tracheophyta</taxon>
        <taxon>Spermatophyta</taxon>
        <taxon>Magnoliopsida</taxon>
        <taxon>Liliopsida</taxon>
        <taxon>Zingiberales</taxon>
        <taxon>Musaceae</taxon>
        <taxon>Musa</taxon>
    </lineage>
</organism>
<keyword evidence="3 9" id="KW-0479">Metal-binding</keyword>
<dbReference type="Gene3D" id="3.90.170.10">
    <property type="entry name" value="Adenylosuccinate Synthetase, subunit A, domain 3"/>
    <property type="match status" value="1"/>
</dbReference>
<dbReference type="InterPro" id="IPR042109">
    <property type="entry name" value="Adenylosuccinate_synth_dom1"/>
</dbReference>
<dbReference type="GO" id="GO:0044208">
    <property type="term" value="P:'de novo' AMP biosynthetic process"/>
    <property type="evidence" value="ECO:0007669"/>
    <property type="project" value="UniProtKB-UniRule"/>
</dbReference>
<comment type="subunit">
    <text evidence="1 9">Homodimer.</text>
</comment>
<dbReference type="NCBIfam" id="NF002223">
    <property type="entry name" value="PRK01117.1"/>
    <property type="match status" value="1"/>
</dbReference>
<keyword evidence="7 9" id="KW-0342">GTP-binding</keyword>
<dbReference type="GO" id="GO:0000287">
    <property type="term" value="F:magnesium ion binding"/>
    <property type="evidence" value="ECO:0007669"/>
    <property type="project" value="UniProtKB-UniRule"/>
</dbReference>
<accession>A0A4S8J399</accession>
<comment type="pathway">
    <text evidence="9 11">Purine metabolism; AMP biosynthesis via de novo pathway; AMP from IMP: step 1/2.</text>
</comment>
<feature type="binding site" evidence="9">
    <location>
        <position position="115"/>
    </location>
    <ligand>
        <name>Mg(2+)</name>
        <dbReference type="ChEBI" id="CHEBI:18420"/>
    </ligand>
</feature>
<comment type="caution">
    <text evidence="9">Lacks conserved residue(s) required for the propagation of feature annotation.</text>
</comment>
<dbReference type="InterPro" id="IPR042111">
    <property type="entry name" value="Adenylosuccinate_synth_dom3"/>
</dbReference>
<dbReference type="GO" id="GO:0046040">
    <property type="term" value="P:IMP metabolic process"/>
    <property type="evidence" value="ECO:0007669"/>
    <property type="project" value="TreeGrafter"/>
</dbReference>
<dbReference type="GO" id="GO:0009507">
    <property type="term" value="C:chloroplast"/>
    <property type="evidence" value="ECO:0007669"/>
    <property type="project" value="UniProtKB-SubCell"/>
</dbReference>
<feature type="binding site" evidence="9">
    <location>
        <position position="299"/>
    </location>
    <ligand>
        <name>IMP</name>
        <dbReference type="ChEBI" id="CHEBI:58053"/>
    </ligand>
</feature>
<comment type="cofactor">
    <cofactor evidence="9">
        <name>Mg(2+)</name>
        <dbReference type="ChEBI" id="CHEBI:18420"/>
    </cofactor>
    <text evidence="9">Binds 1 Mg(2+) ion per subunit.</text>
</comment>
<feature type="active site" description="Proton donor" evidence="9">
    <location>
        <position position="116"/>
    </location>
</feature>
<dbReference type="GO" id="GO:0005525">
    <property type="term" value="F:GTP binding"/>
    <property type="evidence" value="ECO:0007669"/>
    <property type="project" value="UniProtKB-UniRule"/>
</dbReference>
<keyword evidence="2 9" id="KW-0436">Ligase</keyword>
<dbReference type="Gene3D" id="1.10.300.10">
    <property type="entry name" value="Adenylosuccinate Synthetase, subunit A, domain 2"/>
    <property type="match status" value="1"/>
</dbReference>
<reference evidence="12 13" key="1">
    <citation type="journal article" date="2019" name="Nat. Plants">
        <title>Genome sequencing of Musa balbisiana reveals subgenome evolution and function divergence in polyploid bananas.</title>
        <authorList>
            <person name="Yao X."/>
        </authorList>
    </citation>
    <scope>NUCLEOTIDE SEQUENCE [LARGE SCALE GENOMIC DNA]</scope>
    <source>
        <strain evidence="13">cv. DH-PKW</strain>
        <tissue evidence="12">Leaves</tissue>
    </source>
</reference>
<dbReference type="UniPathway" id="UPA00075">
    <property type="reaction ID" value="UER00335"/>
</dbReference>
<name>A0A4S8J399_MUSBA</name>
<feature type="binding site" evidence="9">
    <location>
        <begin position="115"/>
        <end position="117"/>
    </location>
    <ligand>
        <name>GTP</name>
        <dbReference type="ChEBI" id="CHEBI:37565"/>
    </ligand>
</feature>
<evidence type="ECO:0000256" key="7">
    <source>
        <dbReference type="ARBA" id="ARBA00023134"/>
    </source>
</evidence>
<sequence length="448" mass="48420">MTAASLTLDLANPVALRRVSSHGGSRRWVGHHGPSSLRLPKGLRCPRRAPARVLVPAAALTAVEEIGAVDRIASLSQVAAVLGTQWGDEGKGKLVDILARNFDVVARCQGGANAGHTIYNAEGKKFALHLVPSGILNEETLCIIGNGAVVHLPGLFQEIDGLESNGVSCEGRILVSDRAHLLFDFHQVVDGLREAELGNSLIGTTKRGIGPCYSSKVIRNGIRVCDLRHMDTFVQKLDTLMRDAASRFEGFKYNVDILDKEVDRYKKFAERLDPFISDTVHVINESILQKKSILVEGGQATMLDIDFGTYPFVTSSSPSAGGICTGLGIAPRCLGDIIGVVKAYTTRVGSGPFPTEILGKSGDVLRVAGMEFGTTTGRPRRCGWLDIVALKYCCQINGFSSLNLTKLDVLSELSEIKIGISYRRKNDGEKVESFPADLHLMEQTQACF</sequence>
<feature type="active site" description="Proton acceptor" evidence="9">
    <location>
        <position position="88"/>
    </location>
</feature>
<dbReference type="InterPro" id="IPR001114">
    <property type="entry name" value="Adenylosuccinate_synthetase"/>
</dbReference>
<keyword evidence="9" id="KW-0934">Plastid</keyword>
<protein>
    <recommendedName>
        <fullName evidence="9">Adenylosuccinate synthetase, chloroplastic</fullName>
        <shortName evidence="9">AMPSase</shortName>
        <shortName evidence="9">AdSS</shortName>
        <ecNumber evidence="9">6.3.4.4</ecNumber>
    </recommendedName>
    <alternativeName>
        <fullName evidence="9">IMP--aspartate ligase</fullName>
    </alternativeName>
</protein>
<evidence type="ECO:0000256" key="9">
    <source>
        <dbReference type="HAMAP-Rule" id="MF_03125"/>
    </source>
</evidence>
<feature type="binding site" evidence="9">
    <location>
        <begin position="406"/>
        <end position="408"/>
    </location>
    <ligand>
        <name>GTP</name>
        <dbReference type="ChEBI" id="CHEBI:37565"/>
    </ligand>
</feature>
<feature type="active site" evidence="10">
    <location>
        <position position="216"/>
    </location>
</feature>
<dbReference type="SMART" id="SM00788">
    <property type="entry name" value="Adenylsucc_synt"/>
    <property type="match status" value="1"/>
</dbReference>
<feature type="binding site" evidence="9">
    <location>
        <position position="378"/>
    </location>
    <ligand>
        <name>IMP</name>
        <dbReference type="ChEBI" id="CHEBI:58053"/>
    </ligand>
</feature>
<evidence type="ECO:0000256" key="10">
    <source>
        <dbReference type="PROSITE-ProRule" id="PRU10134"/>
    </source>
</evidence>
<dbReference type="HAMAP" id="MF_00011">
    <property type="entry name" value="Adenylosucc_synth"/>
    <property type="match status" value="1"/>
</dbReference>
<evidence type="ECO:0000256" key="6">
    <source>
        <dbReference type="ARBA" id="ARBA00022842"/>
    </source>
</evidence>
<feature type="binding site" evidence="9">
    <location>
        <begin position="88"/>
        <end position="91"/>
    </location>
    <ligand>
        <name>IMP</name>
        <dbReference type="ChEBI" id="CHEBI:58053"/>
    </ligand>
</feature>
<dbReference type="EC" id="6.3.4.4" evidence="9"/>
<keyword evidence="5 9" id="KW-0658">Purine biosynthesis</keyword>
<dbReference type="STRING" id="52838.A0A4S8J399"/>
<dbReference type="PANTHER" id="PTHR11846:SF0">
    <property type="entry name" value="ADENYLOSUCCINATE SYNTHETASE"/>
    <property type="match status" value="1"/>
</dbReference>
<evidence type="ECO:0000313" key="12">
    <source>
        <dbReference type="EMBL" id="THU55831.1"/>
    </source>
</evidence>
<dbReference type="PROSITE" id="PS01266">
    <property type="entry name" value="ADENYLOSUCCIN_SYN_1"/>
    <property type="match status" value="1"/>
</dbReference>
<evidence type="ECO:0000256" key="2">
    <source>
        <dbReference type="ARBA" id="ARBA00022598"/>
    </source>
</evidence>
<dbReference type="InterPro" id="IPR018220">
    <property type="entry name" value="Adenylosuccin_syn_GTP-bd"/>
</dbReference>